<dbReference type="AlphaFoldDB" id="A0A9J6A9U8"/>
<keyword evidence="8" id="KW-0408">Iron</keyword>
<evidence type="ECO:0000256" key="3">
    <source>
        <dbReference type="ARBA" id="ARBA00022617"/>
    </source>
</evidence>
<evidence type="ECO:0000256" key="7">
    <source>
        <dbReference type="ARBA" id="ARBA00023002"/>
    </source>
</evidence>
<evidence type="ECO:0000256" key="6">
    <source>
        <dbReference type="ARBA" id="ARBA00022989"/>
    </source>
</evidence>
<evidence type="ECO:0000256" key="11">
    <source>
        <dbReference type="SAM" id="Phobius"/>
    </source>
</evidence>
<keyword evidence="4 11" id="KW-0812">Transmembrane</keyword>
<dbReference type="PRINTS" id="PR00385">
    <property type="entry name" value="P450"/>
</dbReference>
<evidence type="ECO:0000256" key="9">
    <source>
        <dbReference type="ARBA" id="ARBA00023033"/>
    </source>
</evidence>
<keyword evidence="6 11" id="KW-1133">Transmembrane helix</keyword>
<dbReference type="GO" id="GO:0020037">
    <property type="term" value="F:heme binding"/>
    <property type="evidence" value="ECO:0007669"/>
    <property type="project" value="InterPro"/>
</dbReference>
<reference evidence="12 13" key="1">
    <citation type="submission" date="2020-09" db="EMBL/GenBank/DDBJ databases">
        <title>De no assembly of potato wild relative species, Solanum commersonii.</title>
        <authorList>
            <person name="Cho K."/>
        </authorList>
    </citation>
    <scope>NUCLEOTIDE SEQUENCE [LARGE SCALE GENOMIC DNA]</scope>
    <source>
        <strain evidence="12">LZ3.2</strain>
        <tissue evidence="12">Leaf</tissue>
    </source>
</reference>
<dbReference type="SUPFAM" id="SSF48264">
    <property type="entry name" value="Cytochrome P450"/>
    <property type="match status" value="1"/>
</dbReference>
<dbReference type="Pfam" id="PF00067">
    <property type="entry name" value="p450"/>
    <property type="match status" value="1"/>
</dbReference>
<comment type="subcellular location">
    <subcellularLocation>
        <location evidence="1">Membrane</location>
    </subcellularLocation>
</comment>
<dbReference type="PANTHER" id="PTHR47950:SF4">
    <property type="entry name" value="GERANIOL 8-HYDROXYLASE-LIKE"/>
    <property type="match status" value="1"/>
</dbReference>
<dbReference type="Gene3D" id="1.10.630.10">
    <property type="entry name" value="Cytochrome P450"/>
    <property type="match status" value="1"/>
</dbReference>
<sequence>MEYVNILVGLLFACFLVRGVVISLRRSKRVAPGPFPLPIIGNLHLLGHKPHISLAQLAKKHGPIMNLIFGQINTVVISSSILAKEVMQKQDLSFSGRFVPDALRACNHSNCSVIWLPVLNNSQWRRFRKIMNSHIFSVYKLDANEHLRTKKIQELIDYCHKSGENGEAVNIGRATFRTSLNLLSNTIFSKNLTDPFSDSSKEFKELAWNIMVEAGKPNLVDYFPFLHKIDPQGVRRCMNDYFTKINHLMSGLVNGRLKEREMGNRSNIHVLDALLNIIPKKLIGIISRNYDLFVAGTDTTSNTLEWAMAELLKNPHTSEKVQKELAQVIGRGKLIDEADVAKLPYLRCIVKETFRIHPQVPFLIPREVEEDVELYGYTIPKDSQVLVNVWAIGRDSSLQEEPLDFKPERFCESDIDVRGRDFELLPFGVGRRIALDCLSLSG</sequence>
<evidence type="ECO:0000256" key="8">
    <source>
        <dbReference type="ARBA" id="ARBA00023004"/>
    </source>
</evidence>
<evidence type="ECO:0000256" key="5">
    <source>
        <dbReference type="ARBA" id="ARBA00022723"/>
    </source>
</evidence>
<keyword evidence="13" id="KW-1185">Reference proteome</keyword>
<keyword evidence="9" id="KW-0503">Monooxygenase</keyword>
<evidence type="ECO:0000256" key="2">
    <source>
        <dbReference type="ARBA" id="ARBA00010617"/>
    </source>
</evidence>
<evidence type="ECO:0000256" key="10">
    <source>
        <dbReference type="ARBA" id="ARBA00023136"/>
    </source>
</evidence>
<protein>
    <recommendedName>
        <fullName evidence="14">Cytochrome P450</fullName>
    </recommendedName>
</protein>
<dbReference type="InterPro" id="IPR002401">
    <property type="entry name" value="Cyt_P450_E_grp-I"/>
</dbReference>
<evidence type="ECO:0000256" key="1">
    <source>
        <dbReference type="ARBA" id="ARBA00004370"/>
    </source>
</evidence>
<dbReference type="GO" id="GO:0016705">
    <property type="term" value="F:oxidoreductase activity, acting on paired donors, with incorporation or reduction of molecular oxygen"/>
    <property type="evidence" value="ECO:0007669"/>
    <property type="project" value="InterPro"/>
</dbReference>
<dbReference type="InterPro" id="IPR036396">
    <property type="entry name" value="Cyt_P450_sf"/>
</dbReference>
<proteinExistence type="inferred from homology"/>
<evidence type="ECO:0000313" key="12">
    <source>
        <dbReference type="EMBL" id="KAG5621397.1"/>
    </source>
</evidence>
<evidence type="ECO:0000256" key="4">
    <source>
        <dbReference type="ARBA" id="ARBA00022692"/>
    </source>
</evidence>
<dbReference type="GO" id="GO:0004497">
    <property type="term" value="F:monooxygenase activity"/>
    <property type="evidence" value="ECO:0007669"/>
    <property type="project" value="UniProtKB-KW"/>
</dbReference>
<accession>A0A9J6A9U8</accession>
<name>A0A9J6A9U8_SOLCO</name>
<dbReference type="Proteomes" id="UP000824120">
    <property type="component" value="Chromosome 2"/>
</dbReference>
<keyword evidence="7" id="KW-0560">Oxidoreductase</keyword>
<comment type="similarity">
    <text evidence="2">Belongs to the cytochrome P450 family.</text>
</comment>
<keyword evidence="10 11" id="KW-0472">Membrane</keyword>
<dbReference type="OrthoDB" id="2789670at2759"/>
<dbReference type="PRINTS" id="PR00463">
    <property type="entry name" value="EP450I"/>
</dbReference>
<evidence type="ECO:0008006" key="14">
    <source>
        <dbReference type="Google" id="ProtNLM"/>
    </source>
</evidence>
<keyword evidence="3" id="KW-0349">Heme</keyword>
<feature type="transmembrane region" description="Helical" evidence="11">
    <location>
        <begin position="6"/>
        <end position="24"/>
    </location>
</feature>
<keyword evidence="5" id="KW-0479">Metal-binding</keyword>
<comment type="caution">
    <text evidence="12">The sequence shown here is derived from an EMBL/GenBank/DDBJ whole genome shotgun (WGS) entry which is preliminary data.</text>
</comment>
<dbReference type="EMBL" id="JACXVP010000002">
    <property type="protein sequence ID" value="KAG5621397.1"/>
    <property type="molecule type" value="Genomic_DNA"/>
</dbReference>
<dbReference type="InterPro" id="IPR001128">
    <property type="entry name" value="Cyt_P450"/>
</dbReference>
<dbReference type="CDD" id="cd11073">
    <property type="entry name" value="CYP76-like"/>
    <property type="match status" value="1"/>
</dbReference>
<dbReference type="GO" id="GO:0005506">
    <property type="term" value="F:iron ion binding"/>
    <property type="evidence" value="ECO:0007669"/>
    <property type="project" value="InterPro"/>
</dbReference>
<dbReference type="GO" id="GO:0016020">
    <property type="term" value="C:membrane"/>
    <property type="evidence" value="ECO:0007669"/>
    <property type="project" value="UniProtKB-SubCell"/>
</dbReference>
<gene>
    <name evidence="12" type="ORF">H5410_006615</name>
</gene>
<organism evidence="12 13">
    <name type="scientific">Solanum commersonii</name>
    <name type="common">Commerson's wild potato</name>
    <name type="synonym">Commerson's nightshade</name>
    <dbReference type="NCBI Taxonomy" id="4109"/>
    <lineage>
        <taxon>Eukaryota</taxon>
        <taxon>Viridiplantae</taxon>
        <taxon>Streptophyta</taxon>
        <taxon>Embryophyta</taxon>
        <taxon>Tracheophyta</taxon>
        <taxon>Spermatophyta</taxon>
        <taxon>Magnoliopsida</taxon>
        <taxon>eudicotyledons</taxon>
        <taxon>Gunneridae</taxon>
        <taxon>Pentapetalae</taxon>
        <taxon>asterids</taxon>
        <taxon>lamiids</taxon>
        <taxon>Solanales</taxon>
        <taxon>Solanaceae</taxon>
        <taxon>Solanoideae</taxon>
        <taxon>Solaneae</taxon>
        <taxon>Solanum</taxon>
    </lineage>
</organism>
<evidence type="ECO:0000313" key="13">
    <source>
        <dbReference type="Proteomes" id="UP000824120"/>
    </source>
</evidence>
<dbReference type="PANTHER" id="PTHR47950">
    <property type="entry name" value="CYTOCHROME P450, FAMILY 76, SUBFAMILY C, POLYPEPTIDE 5-RELATED"/>
    <property type="match status" value="1"/>
</dbReference>